<feature type="compositionally biased region" description="Polar residues" evidence="8">
    <location>
        <begin position="188"/>
        <end position="201"/>
    </location>
</feature>
<dbReference type="InterPro" id="IPR057776">
    <property type="entry name" value="UTP23_sensor"/>
</dbReference>
<dbReference type="Pfam" id="PF24779">
    <property type="entry name" value="UTP23_sensor"/>
    <property type="match status" value="1"/>
</dbReference>
<protein>
    <recommendedName>
        <fullName evidence="7">U three protein 23</fullName>
    </recommendedName>
</protein>
<dbReference type="EMBL" id="LT598482">
    <property type="protein sequence ID" value="SCU87609.1"/>
    <property type="molecule type" value="Genomic_DNA"/>
</dbReference>
<dbReference type="Gene3D" id="3.40.50.1010">
    <property type="entry name" value="5'-nuclease"/>
    <property type="match status" value="1"/>
</dbReference>
<evidence type="ECO:0000256" key="8">
    <source>
        <dbReference type="SAM" id="MobiDB-lite"/>
    </source>
</evidence>
<evidence type="ECO:0000256" key="4">
    <source>
        <dbReference type="ARBA" id="ARBA00023242"/>
    </source>
</evidence>
<dbReference type="OrthoDB" id="25675at2759"/>
<evidence type="ECO:0000256" key="6">
    <source>
        <dbReference type="ARBA" id="ARBA00038503"/>
    </source>
</evidence>
<comment type="similarity">
    <text evidence="6">Belongs to the UTP23/FCF1 family. UTP23 subfamily.</text>
</comment>
<gene>
    <name evidence="10" type="ORF">LAME_0D10770G</name>
</gene>
<feature type="domain" description="UTP23 sensor motif region" evidence="9">
    <location>
        <begin position="203"/>
        <end position="220"/>
    </location>
</feature>
<keyword evidence="4" id="KW-0539">Nucleus</keyword>
<dbReference type="GO" id="GO:0032040">
    <property type="term" value="C:small-subunit processome"/>
    <property type="evidence" value="ECO:0007669"/>
    <property type="project" value="InterPro"/>
</dbReference>
<dbReference type="CDD" id="cd09865">
    <property type="entry name" value="PIN_ScUtp23p-like"/>
    <property type="match status" value="1"/>
</dbReference>
<proteinExistence type="inferred from homology"/>
<comment type="function">
    <text evidence="5">Involved in rRNA-processing and ribosome biogenesis.</text>
</comment>
<keyword evidence="3" id="KW-0698">rRNA processing</keyword>
<evidence type="ECO:0000313" key="11">
    <source>
        <dbReference type="Proteomes" id="UP000191144"/>
    </source>
</evidence>
<evidence type="ECO:0000256" key="1">
    <source>
        <dbReference type="ARBA" id="ARBA00004604"/>
    </source>
</evidence>
<dbReference type="InterPro" id="IPR006984">
    <property type="entry name" value="Fcf1/UTP23"/>
</dbReference>
<dbReference type="SUPFAM" id="SSF88723">
    <property type="entry name" value="PIN domain-like"/>
    <property type="match status" value="1"/>
</dbReference>
<sequence>MRQKRAKSYRKQMLVYHHNFKFREPYQVLVDDKIVCDTHKASFDLVKGLQRTLQAEVKPMITQCCIQAIYETKNQEAIDLAKTFERRRCNHPPKEAKAPLECLESVVSINGVNKHRYVVASQDPEIRSTLRKVPGVPMIFMNRSVMVMEPLSRSSDKISRDQEKLKLYKGLNDPSLAGKPPVEESKGKASQSSTMPNSSANLKRKGPKGPNPLSIKKKKSDAAPSETKTNAKRASNADSSSGTSSSRRRKRSHKSSGSRQTEQQDNTHVAATNGDHADAGAKSSN</sequence>
<keyword evidence="11" id="KW-1185">Reference proteome</keyword>
<dbReference type="GO" id="GO:0006364">
    <property type="term" value="P:rRNA processing"/>
    <property type="evidence" value="ECO:0007669"/>
    <property type="project" value="UniProtKB-KW"/>
</dbReference>
<evidence type="ECO:0000256" key="7">
    <source>
        <dbReference type="ARBA" id="ARBA00076388"/>
    </source>
</evidence>
<dbReference type="Pfam" id="PF04900">
    <property type="entry name" value="Fcf1"/>
    <property type="match status" value="1"/>
</dbReference>
<evidence type="ECO:0000256" key="2">
    <source>
        <dbReference type="ARBA" id="ARBA00022517"/>
    </source>
</evidence>
<evidence type="ECO:0000256" key="3">
    <source>
        <dbReference type="ARBA" id="ARBA00022552"/>
    </source>
</evidence>
<keyword evidence="2" id="KW-0690">Ribosome biogenesis</keyword>
<dbReference type="FunFam" id="3.40.50.1010:FF:000006">
    <property type="entry name" value="rRNA-processing protein UTP23 homolog"/>
    <property type="match status" value="1"/>
</dbReference>
<feature type="compositionally biased region" description="Basic residues" evidence="8">
    <location>
        <begin position="246"/>
        <end position="256"/>
    </location>
</feature>
<dbReference type="PANTHER" id="PTHR12416">
    <property type="entry name" value="RRNA-PROCESSING PROTEIN UTP23 HOMOLOG"/>
    <property type="match status" value="1"/>
</dbReference>
<dbReference type="AlphaFoldDB" id="A0A1G4JC38"/>
<organism evidence="10 11">
    <name type="scientific">Lachancea meyersii CBS 8951</name>
    <dbReference type="NCBI Taxonomy" id="1266667"/>
    <lineage>
        <taxon>Eukaryota</taxon>
        <taxon>Fungi</taxon>
        <taxon>Dikarya</taxon>
        <taxon>Ascomycota</taxon>
        <taxon>Saccharomycotina</taxon>
        <taxon>Saccharomycetes</taxon>
        <taxon>Saccharomycetales</taxon>
        <taxon>Saccharomycetaceae</taxon>
        <taxon>Lachancea</taxon>
    </lineage>
</organism>
<dbReference type="Proteomes" id="UP000191144">
    <property type="component" value="Chromosome D"/>
</dbReference>
<accession>A0A1G4JC38</accession>
<feature type="compositionally biased region" description="Polar residues" evidence="8">
    <location>
        <begin position="226"/>
        <end position="238"/>
    </location>
</feature>
<feature type="compositionally biased region" description="Polar residues" evidence="8">
    <location>
        <begin position="260"/>
        <end position="270"/>
    </location>
</feature>
<feature type="region of interest" description="Disordered" evidence="8">
    <location>
        <begin position="167"/>
        <end position="285"/>
    </location>
</feature>
<reference evidence="11" key="1">
    <citation type="submission" date="2016-03" db="EMBL/GenBank/DDBJ databases">
        <authorList>
            <person name="Devillers Hugo."/>
        </authorList>
    </citation>
    <scope>NUCLEOTIDE SEQUENCE [LARGE SCALE GENOMIC DNA]</scope>
</reference>
<name>A0A1G4JC38_9SACH</name>
<evidence type="ECO:0000313" key="10">
    <source>
        <dbReference type="EMBL" id="SCU87609.1"/>
    </source>
</evidence>
<evidence type="ECO:0000259" key="9">
    <source>
        <dbReference type="Pfam" id="PF24779"/>
    </source>
</evidence>
<evidence type="ECO:0000256" key="5">
    <source>
        <dbReference type="ARBA" id="ARBA00037300"/>
    </source>
</evidence>
<comment type="subcellular location">
    <subcellularLocation>
        <location evidence="1">Nucleus</location>
        <location evidence="1">Nucleolus</location>
    </subcellularLocation>
</comment>
<dbReference type="InterPro" id="IPR029060">
    <property type="entry name" value="PIN-like_dom_sf"/>
</dbReference>